<feature type="region of interest" description="Disordered" evidence="1">
    <location>
        <begin position="16"/>
        <end position="39"/>
    </location>
</feature>
<accession>A0ABD2PLR1</accession>
<comment type="caution">
    <text evidence="2">The sequence shown here is derived from an EMBL/GenBank/DDBJ whole genome shotgun (WGS) entry which is preliminary data.</text>
</comment>
<dbReference type="AlphaFoldDB" id="A0ABD2PLR1"/>
<organism evidence="2 3">
    <name type="scientific">Cichlidogyrus casuarinus</name>
    <dbReference type="NCBI Taxonomy" id="1844966"/>
    <lineage>
        <taxon>Eukaryota</taxon>
        <taxon>Metazoa</taxon>
        <taxon>Spiralia</taxon>
        <taxon>Lophotrochozoa</taxon>
        <taxon>Platyhelminthes</taxon>
        <taxon>Monogenea</taxon>
        <taxon>Monopisthocotylea</taxon>
        <taxon>Dactylogyridea</taxon>
        <taxon>Ancyrocephalidae</taxon>
        <taxon>Cichlidogyrus</taxon>
    </lineage>
</organism>
<feature type="region of interest" description="Disordered" evidence="1">
    <location>
        <begin position="241"/>
        <end position="284"/>
    </location>
</feature>
<evidence type="ECO:0000313" key="3">
    <source>
        <dbReference type="Proteomes" id="UP001626550"/>
    </source>
</evidence>
<sequence>MIDYVDTSSIHRFDAPRTDRFSRSTSLPRIPQTPPAVRVPLRDVNSKPFQHKSGSSDCLNDKYNLMKKSGLTEEDRELLRNLWTQVESLIDELSTPSPPMDKSLQPHPLDCNHQNAELRTNENLQRDRNLHPGLHGCEKDDMDLLSDKSVLEEMKSTLSKFGGGNKQESERRQSQESDYMDLSGETTALQNKTIQNYDRHSEDEEFFEIVVIDGKKYKQNYTRKVVTERIKYQQVIEAPLLSDGSGPAISQDQDEQAASSDSDSAAMLGPDELKPKTSSSRRILDSEAVKPRRFPFPPFLISLSVFKGIFSEGEKTLHSLCTSEETCDGPHKRQKTISYVQCSTVPSSSTEHGSVGHKSLMVTQRCSVKRIEPPESTNEKPPHMDCSMTSSGYLDLSSLKQPKTDT</sequence>
<feature type="region of interest" description="Disordered" evidence="1">
    <location>
        <begin position="369"/>
        <end position="406"/>
    </location>
</feature>
<feature type="compositionally biased region" description="Basic and acidic residues" evidence="1">
    <location>
        <begin position="369"/>
        <end position="383"/>
    </location>
</feature>
<evidence type="ECO:0000313" key="2">
    <source>
        <dbReference type="EMBL" id="KAL3308468.1"/>
    </source>
</evidence>
<reference evidence="2 3" key="1">
    <citation type="submission" date="2024-11" db="EMBL/GenBank/DDBJ databases">
        <title>Adaptive evolution of stress response genes in parasites aligns with host niche diversity.</title>
        <authorList>
            <person name="Hahn C."/>
            <person name="Resl P."/>
        </authorList>
    </citation>
    <scope>NUCLEOTIDE SEQUENCE [LARGE SCALE GENOMIC DNA]</scope>
    <source>
        <strain evidence="2">EGGRZ-B1_66</strain>
        <tissue evidence="2">Body</tissue>
    </source>
</reference>
<proteinExistence type="predicted"/>
<dbReference type="EMBL" id="JBJKFK010005182">
    <property type="protein sequence ID" value="KAL3308468.1"/>
    <property type="molecule type" value="Genomic_DNA"/>
</dbReference>
<name>A0ABD2PLR1_9PLAT</name>
<dbReference type="Proteomes" id="UP001626550">
    <property type="component" value="Unassembled WGS sequence"/>
</dbReference>
<gene>
    <name evidence="2" type="ORF">Ciccas_012999</name>
</gene>
<feature type="compositionally biased region" description="Low complexity" evidence="1">
    <location>
        <begin position="256"/>
        <end position="266"/>
    </location>
</feature>
<evidence type="ECO:0000256" key="1">
    <source>
        <dbReference type="SAM" id="MobiDB-lite"/>
    </source>
</evidence>
<keyword evidence="3" id="KW-1185">Reference proteome</keyword>
<feature type="region of interest" description="Disordered" evidence="1">
    <location>
        <begin position="157"/>
        <end position="180"/>
    </location>
</feature>
<protein>
    <submittedName>
        <fullName evidence="2">Uncharacterized protein</fullName>
    </submittedName>
</protein>